<protein>
    <recommendedName>
        <fullName evidence="2">Dihydrolipoyl dehydrogenase</fullName>
    </recommendedName>
    <alternativeName>
        <fullName evidence="6">Dihydrolipoamide dehydrogenase</fullName>
    </alternativeName>
</protein>
<dbReference type="InterPro" id="IPR023753">
    <property type="entry name" value="FAD/NAD-binding_dom"/>
</dbReference>
<feature type="binding site" evidence="8">
    <location>
        <position position="258"/>
    </location>
    <ligand>
        <name>NAD(+)</name>
        <dbReference type="ChEBI" id="CHEBI:57540"/>
    </ligand>
</feature>
<dbReference type="InterPro" id="IPR036188">
    <property type="entry name" value="FAD/NAD-bd_sf"/>
</dbReference>
<dbReference type="SUPFAM" id="SSF51905">
    <property type="entry name" value="FAD/NAD(P)-binding domain"/>
    <property type="match status" value="1"/>
</dbReference>
<dbReference type="PANTHER" id="PTHR22912:SF217">
    <property type="entry name" value="DIHYDROLIPOYL DEHYDROGENASE"/>
    <property type="match status" value="1"/>
</dbReference>
<feature type="binding site" evidence="8">
    <location>
        <begin position="168"/>
        <end position="175"/>
    </location>
    <ligand>
        <name>NAD(+)</name>
        <dbReference type="ChEBI" id="CHEBI:57540"/>
    </ligand>
</feature>
<feature type="binding site" evidence="8">
    <location>
        <position position="49"/>
    </location>
    <ligand>
        <name>FAD</name>
        <dbReference type="ChEBI" id="CHEBI:57692"/>
    </ligand>
</feature>
<feature type="binding site" evidence="8">
    <location>
        <position position="299"/>
    </location>
    <ligand>
        <name>FAD</name>
        <dbReference type="ChEBI" id="CHEBI:57692"/>
    </ligand>
</feature>
<accession>A0A975B0F2</accession>
<evidence type="ECO:0000256" key="7">
    <source>
        <dbReference type="PIRSR" id="PIRSR000350-2"/>
    </source>
</evidence>
<dbReference type="KEGG" id="saqt:GJV85_07320"/>
<dbReference type="GO" id="GO:0004148">
    <property type="term" value="F:dihydrolipoyl dehydrogenase (NADH) activity"/>
    <property type="evidence" value="ECO:0007669"/>
    <property type="project" value="TreeGrafter"/>
</dbReference>
<comment type="cofactor">
    <cofactor evidence="8">
        <name>FAD</name>
        <dbReference type="ChEBI" id="CHEBI:57692"/>
    </cofactor>
    <text evidence="8">Binds 1 FAD per subunit.</text>
</comment>
<reference evidence="12" key="1">
    <citation type="submission" date="2019-11" db="EMBL/GenBank/DDBJ databases">
        <authorList>
            <person name="Kojima H."/>
        </authorList>
    </citation>
    <scope>NUCLEOTIDE SEQUENCE</scope>
    <source>
        <strain evidence="12">H1576</strain>
    </source>
</reference>
<feature type="disulfide bond" description="Redox-active" evidence="9">
    <location>
        <begin position="40"/>
        <end position="45"/>
    </location>
</feature>
<dbReference type="GO" id="GO:0050660">
    <property type="term" value="F:flavin adenine dinucleotide binding"/>
    <property type="evidence" value="ECO:0007669"/>
    <property type="project" value="TreeGrafter"/>
</dbReference>
<dbReference type="Gene3D" id="3.30.390.30">
    <property type="match status" value="1"/>
</dbReference>
<dbReference type="AlphaFoldDB" id="A0A975B0F2"/>
<dbReference type="InterPro" id="IPR050151">
    <property type="entry name" value="Class-I_Pyr_Nuc-Dis_Oxidored"/>
</dbReference>
<dbReference type="Pfam" id="PF02852">
    <property type="entry name" value="Pyr_redox_dim"/>
    <property type="match status" value="1"/>
</dbReference>
<proteinExistence type="inferred from homology"/>
<organism evidence="12 13">
    <name type="scientific">Sulfurimonas aquatica</name>
    <dbReference type="NCBI Taxonomy" id="2672570"/>
    <lineage>
        <taxon>Bacteria</taxon>
        <taxon>Pseudomonadati</taxon>
        <taxon>Campylobacterota</taxon>
        <taxon>Epsilonproteobacteria</taxon>
        <taxon>Campylobacterales</taxon>
        <taxon>Sulfurimonadaceae</taxon>
        <taxon>Sulfurimonas</taxon>
    </lineage>
</organism>
<keyword evidence="3" id="KW-0285">Flavoprotein</keyword>
<evidence type="ECO:0000256" key="4">
    <source>
        <dbReference type="ARBA" id="ARBA00022827"/>
    </source>
</evidence>
<dbReference type="GO" id="GO:0006103">
    <property type="term" value="P:2-oxoglutarate metabolic process"/>
    <property type="evidence" value="ECO:0007669"/>
    <property type="project" value="TreeGrafter"/>
</dbReference>
<evidence type="ECO:0000313" key="12">
    <source>
        <dbReference type="EMBL" id="QSZ41922.1"/>
    </source>
</evidence>
<dbReference type="Proteomes" id="UP000671852">
    <property type="component" value="Chromosome"/>
</dbReference>
<dbReference type="EMBL" id="CP046072">
    <property type="protein sequence ID" value="QSZ41922.1"/>
    <property type="molecule type" value="Genomic_DNA"/>
</dbReference>
<feature type="active site" description="Proton acceptor" evidence="7">
    <location>
        <position position="432"/>
    </location>
</feature>
<dbReference type="InterPro" id="IPR004099">
    <property type="entry name" value="Pyr_nucl-diS_OxRdtase_dimer"/>
</dbReference>
<evidence type="ECO:0000256" key="1">
    <source>
        <dbReference type="ARBA" id="ARBA00007532"/>
    </source>
</evidence>
<evidence type="ECO:0000256" key="5">
    <source>
        <dbReference type="ARBA" id="ARBA00023027"/>
    </source>
</evidence>
<dbReference type="InterPro" id="IPR016156">
    <property type="entry name" value="FAD/NAD-linked_Rdtase_dimer_sf"/>
</dbReference>
<evidence type="ECO:0000256" key="2">
    <source>
        <dbReference type="ARBA" id="ARBA00016961"/>
    </source>
</evidence>
<evidence type="ECO:0000256" key="3">
    <source>
        <dbReference type="ARBA" id="ARBA00022630"/>
    </source>
</evidence>
<dbReference type="InterPro" id="IPR001100">
    <property type="entry name" value="Pyr_nuc-diS_OxRdtase"/>
</dbReference>
<evidence type="ECO:0000259" key="11">
    <source>
        <dbReference type="Pfam" id="PF07992"/>
    </source>
</evidence>
<name>A0A975B0F2_9BACT</name>
<reference evidence="12" key="2">
    <citation type="submission" date="2021-04" db="EMBL/GenBank/DDBJ databases">
        <title>Isolation and characterization of a novel species of the genus Sulfurimonas.</title>
        <authorList>
            <person name="Fukui M."/>
        </authorList>
    </citation>
    <scope>NUCLEOTIDE SEQUENCE</scope>
    <source>
        <strain evidence="12">H1576</strain>
    </source>
</reference>
<dbReference type="PANTHER" id="PTHR22912">
    <property type="entry name" value="DISULFIDE OXIDOREDUCTASE"/>
    <property type="match status" value="1"/>
</dbReference>
<comment type="similarity">
    <text evidence="1">Belongs to the class-I pyridine nucleotide-disulfide oxidoreductase family.</text>
</comment>
<feature type="domain" description="Pyridine nucleotide-disulphide oxidoreductase dimerisation" evidence="10">
    <location>
        <begin position="334"/>
        <end position="440"/>
    </location>
</feature>
<dbReference type="Gene3D" id="3.50.50.60">
    <property type="entry name" value="FAD/NAD(P)-binding domain"/>
    <property type="match status" value="2"/>
</dbReference>
<gene>
    <name evidence="12" type="ORF">GJV85_07320</name>
</gene>
<evidence type="ECO:0000256" key="9">
    <source>
        <dbReference type="PIRSR" id="PIRSR000350-4"/>
    </source>
</evidence>
<dbReference type="Pfam" id="PF07992">
    <property type="entry name" value="Pyr_redox_2"/>
    <property type="match status" value="1"/>
</dbReference>
<dbReference type="RefSeq" id="WP_207560740.1">
    <property type="nucleotide sequence ID" value="NZ_CP046072.1"/>
</dbReference>
<sequence length="459" mass="50871">MEKFDLIIIGAGRASGLAVNAGKAGRKVALIEKSTLGGTCPSRGCVPSKLLIGYANVARGIKESARHFIDSKIENIDKKKIFEKTNRYIDSIDGAYARRLNENVEVIYGEGSFLSNYVVEVNGRKLQADKIVIATGTKPIAPAHEKAWTSDNVFPLLGDIPKSITIVGSGFIACELANFFDAIDIETKMLVRNETLLGNEDEDISNIFKEEFTKNVDVAFNTTIEDIDYQEDSFKLTLLNSNGQKQEHLTHRLLYATGRESNAGSLKLENTDIKVNERGYIVSDEDLQTTVDGVYVVGDANGKYMLQHAAAYEVNHLSKVLLEGEKSKVRFKYMPHGVFTDPEIASVGMSEKKLQEANIKYVANTTDWLASAKAQSTRLKYPRTKFLINPDTYEILGCHMIGPESATMMHQVLAVMHIDNDIRHLKDMIYIHPALSESLLPAAIKVISAVKKYNLKSST</sequence>
<evidence type="ECO:0000259" key="10">
    <source>
        <dbReference type="Pfam" id="PF02852"/>
    </source>
</evidence>
<feature type="domain" description="FAD/NAD(P)-binding" evidence="11">
    <location>
        <begin position="4"/>
        <end position="311"/>
    </location>
</feature>
<keyword evidence="8" id="KW-0547">Nucleotide-binding</keyword>
<keyword evidence="4 8" id="KW-0274">FAD</keyword>
<dbReference type="PRINTS" id="PR00368">
    <property type="entry name" value="FADPNR"/>
</dbReference>
<evidence type="ECO:0000313" key="13">
    <source>
        <dbReference type="Proteomes" id="UP000671852"/>
    </source>
</evidence>
<evidence type="ECO:0000256" key="8">
    <source>
        <dbReference type="PIRSR" id="PIRSR000350-3"/>
    </source>
</evidence>
<keyword evidence="13" id="KW-1185">Reference proteome</keyword>
<dbReference type="SUPFAM" id="SSF55424">
    <property type="entry name" value="FAD/NAD-linked reductases, dimerisation (C-terminal) domain"/>
    <property type="match status" value="1"/>
</dbReference>
<keyword evidence="5 8" id="KW-0520">NAD</keyword>
<dbReference type="PRINTS" id="PR00411">
    <property type="entry name" value="PNDRDTASEI"/>
</dbReference>
<feature type="binding site" evidence="8">
    <location>
        <begin position="305"/>
        <end position="308"/>
    </location>
    <ligand>
        <name>FAD</name>
        <dbReference type="ChEBI" id="CHEBI:57692"/>
    </ligand>
</feature>
<feature type="binding site" evidence="8">
    <location>
        <position position="111"/>
    </location>
    <ligand>
        <name>FAD</name>
        <dbReference type="ChEBI" id="CHEBI:57692"/>
    </ligand>
</feature>
<evidence type="ECO:0000256" key="6">
    <source>
        <dbReference type="ARBA" id="ARBA00031281"/>
    </source>
</evidence>
<dbReference type="PIRSF" id="PIRSF000350">
    <property type="entry name" value="Mercury_reductase_MerA"/>
    <property type="match status" value="1"/>
</dbReference>